<keyword evidence="5 14" id="KW-0032">Aminotransferase</keyword>
<feature type="signal peptide" evidence="12">
    <location>
        <begin position="1"/>
        <end position="26"/>
    </location>
</feature>
<comment type="catalytic activity">
    <reaction evidence="10">
        <text>L-histidinol phosphate + 2-oxoglutarate = 3-(imidazol-4-yl)-2-oxopropyl phosphate + L-glutamate</text>
        <dbReference type="Rhea" id="RHEA:23744"/>
        <dbReference type="ChEBI" id="CHEBI:16810"/>
        <dbReference type="ChEBI" id="CHEBI:29985"/>
        <dbReference type="ChEBI" id="CHEBI:57766"/>
        <dbReference type="ChEBI" id="CHEBI:57980"/>
        <dbReference type="EC" id="2.6.1.9"/>
    </reaction>
</comment>
<dbReference type="AlphaFoldDB" id="A0AB39KVW3"/>
<reference evidence="14" key="1">
    <citation type="submission" date="2024-06" db="EMBL/GenBank/DDBJ databases">
        <title>Caulobacter inopinatus, sp. nov.</title>
        <authorList>
            <person name="Donachie S.P."/>
        </authorList>
    </citation>
    <scope>NUCLEOTIDE SEQUENCE</scope>
    <source>
        <strain evidence="14">73W</strain>
    </source>
</reference>
<comment type="pathway">
    <text evidence="2">Amino-acid biosynthesis; L-histidine biosynthesis; L-histidine from 5-phospho-alpha-D-ribose 1-diphosphate: step 7/9.</text>
</comment>
<accession>A0AB39KVW3</accession>
<feature type="domain" description="Aminotransferase class I/classII large" evidence="13">
    <location>
        <begin position="43"/>
        <end position="360"/>
    </location>
</feature>
<comment type="similarity">
    <text evidence="3">Belongs to the class-II pyridoxal-phosphate-dependent aminotransferase family. Histidinol-phosphate aminotransferase subfamily.</text>
</comment>
<dbReference type="InterPro" id="IPR015421">
    <property type="entry name" value="PyrdxlP-dep_Trfase_major"/>
</dbReference>
<evidence type="ECO:0000256" key="8">
    <source>
        <dbReference type="ARBA" id="ARBA00022898"/>
    </source>
</evidence>
<comment type="cofactor">
    <cofactor evidence="1 11">
        <name>pyridoxal 5'-phosphate</name>
        <dbReference type="ChEBI" id="CHEBI:597326"/>
    </cofactor>
</comment>
<dbReference type="GO" id="GO:0004400">
    <property type="term" value="F:histidinol-phosphate transaminase activity"/>
    <property type="evidence" value="ECO:0007669"/>
    <property type="project" value="UniProtKB-EC"/>
</dbReference>
<dbReference type="EC" id="2.6.1.9" evidence="4"/>
<dbReference type="RefSeq" id="WP_369060884.1">
    <property type="nucleotide sequence ID" value="NZ_CP158375.1"/>
</dbReference>
<evidence type="ECO:0000313" key="14">
    <source>
        <dbReference type="EMBL" id="XDO97571.1"/>
    </source>
</evidence>
<dbReference type="InterPro" id="IPR015422">
    <property type="entry name" value="PyrdxlP-dep_Trfase_small"/>
</dbReference>
<dbReference type="InterPro" id="IPR004839">
    <property type="entry name" value="Aminotransferase_I/II_large"/>
</dbReference>
<organism evidence="14">
    <name type="scientific">Caulobacter sp. 73W</name>
    <dbReference type="NCBI Taxonomy" id="3161137"/>
    <lineage>
        <taxon>Bacteria</taxon>
        <taxon>Pseudomonadati</taxon>
        <taxon>Pseudomonadota</taxon>
        <taxon>Alphaproteobacteria</taxon>
        <taxon>Caulobacterales</taxon>
        <taxon>Caulobacteraceae</taxon>
        <taxon>Caulobacter</taxon>
    </lineage>
</organism>
<protein>
    <recommendedName>
        <fullName evidence="4">histidinol-phosphate transaminase</fullName>
        <ecNumber evidence="4">2.6.1.9</ecNumber>
    </recommendedName>
</protein>
<keyword evidence="12" id="KW-0732">Signal</keyword>
<evidence type="ECO:0000256" key="2">
    <source>
        <dbReference type="ARBA" id="ARBA00005011"/>
    </source>
</evidence>
<dbReference type="PROSITE" id="PS00599">
    <property type="entry name" value="AA_TRANSFER_CLASS_2"/>
    <property type="match status" value="1"/>
</dbReference>
<keyword evidence="7 14" id="KW-0808">Transferase</keyword>
<evidence type="ECO:0000256" key="7">
    <source>
        <dbReference type="ARBA" id="ARBA00022679"/>
    </source>
</evidence>
<gene>
    <name evidence="14" type="ORF">ABOZ73_03880</name>
</gene>
<proteinExistence type="inferred from homology"/>
<evidence type="ECO:0000256" key="12">
    <source>
        <dbReference type="SAM" id="SignalP"/>
    </source>
</evidence>
<dbReference type="Gene3D" id="3.40.640.10">
    <property type="entry name" value="Type I PLP-dependent aspartate aminotransferase-like (Major domain)"/>
    <property type="match status" value="1"/>
</dbReference>
<evidence type="ECO:0000256" key="4">
    <source>
        <dbReference type="ARBA" id="ARBA00012748"/>
    </source>
</evidence>
<sequence length="368" mass="38728">MSTCSRRDLPGLLAVTGALATSFAFAETASAAGPLANAIVGPLNITENPHGPPARAVEAARKVVHTAANYPHEEEARLIAKIAAENGLKPENVVITTGSLEMLSLITAFWTQGGAQLLPALTYDTHAKYAARQGLPNRRAPMAADHQIDFAAMTAALGPDVKLAYVCNPNNPTGLLADPAALRAWCRQTAKTVPVVVDEAFIDLLPNPEVHSVADLVREGHDVIVAGTFSKAYGLAGLRVGYALARPDRAMKIRSVLATSHNTPALVAAEAAYKDRPYLAAAAATTAKGRQIIEGACKAAGIRTTPSVASYLWADLGPDAAGVLKRLETKGVLLRQFGNSYPQWARIAVREPEALAAFVRELPGAVRG</sequence>
<dbReference type="GO" id="GO:0000105">
    <property type="term" value="P:L-histidine biosynthetic process"/>
    <property type="evidence" value="ECO:0007669"/>
    <property type="project" value="UniProtKB-KW"/>
</dbReference>
<keyword evidence="8 11" id="KW-0663">Pyridoxal phosphate</keyword>
<dbReference type="PANTHER" id="PTHR43643">
    <property type="entry name" value="HISTIDINOL-PHOSPHATE AMINOTRANSFERASE 2"/>
    <property type="match status" value="1"/>
</dbReference>
<dbReference type="InterPro" id="IPR015424">
    <property type="entry name" value="PyrdxlP-dep_Trfase"/>
</dbReference>
<evidence type="ECO:0000256" key="5">
    <source>
        <dbReference type="ARBA" id="ARBA00022576"/>
    </source>
</evidence>
<dbReference type="CDD" id="cd00609">
    <property type="entry name" value="AAT_like"/>
    <property type="match status" value="1"/>
</dbReference>
<dbReference type="EMBL" id="CP158375">
    <property type="protein sequence ID" value="XDO97571.1"/>
    <property type="molecule type" value="Genomic_DNA"/>
</dbReference>
<evidence type="ECO:0000256" key="11">
    <source>
        <dbReference type="RuleBase" id="RU003693"/>
    </source>
</evidence>
<dbReference type="PANTHER" id="PTHR43643:SF6">
    <property type="entry name" value="HISTIDINOL-PHOSPHATE AMINOTRANSFERASE"/>
    <property type="match status" value="1"/>
</dbReference>
<dbReference type="InterPro" id="IPR001917">
    <property type="entry name" value="Aminotrans_II_pyridoxalP_BS"/>
</dbReference>
<evidence type="ECO:0000256" key="1">
    <source>
        <dbReference type="ARBA" id="ARBA00001933"/>
    </source>
</evidence>
<dbReference type="InterPro" id="IPR050106">
    <property type="entry name" value="HistidinolP_aminotransfase"/>
</dbReference>
<evidence type="ECO:0000256" key="3">
    <source>
        <dbReference type="ARBA" id="ARBA00007970"/>
    </source>
</evidence>
<dbReference type="Gene3D" id="3.90.1150.10">
    <property type="entry name" value="Aspartate Aminotransferase, domain 1"/>
    <property type="match status" value="1"/>
</dbReference>
<keyword evidence="6" id="KW-0028">Amino-acid biosynthesis</keyword>
<evidence type="ECO:0000256" key="10">
    <source>
        <dbReference type="ARBA" id="ARBA00047481"/>
    </source>
</evidence>
<feature type="chain" id="PRO_5044233836" description="histidinol-phosphate transaminase" evidence="12">
    <location>
        <begin position="27"/>
        <end position="368"/>
    </location>
</feature>
<dbReference type="SUPFAM" id="SSF53383">
    <property type="entry name" value="PLP-dependent transferases"/>
    <property type="match status" value="1"/>
</dbReference>
<evidence type="ECO:0000256" key="9">
    <source>
        <dbReference type="ARBA" id="ARBA00023102"/>
    </source>
</evidence>
<name>A0AB39KVW3_9CAUL</name>
<evidence type="ECO:0000256" key="6">
    <source>
        <dbReference type="ARBA" id="ARBA00022605"/>
    </source>
</evidence>
<dbReference type="Pfam" id="PF00155">
    <property type="entry name" value="Aminotran_1_2"/>
    <property type="match status" value="1"/>
</dbReference>
<evidence type="ECO:0000259" key="13">
    <source>
        <dbReference type="Pfam" id="PF00155"/>
    </source>
</evidence>
<dbReference type="GO" id="GO:0030170">
    <property type="term" value="F:pyridoxal phosphate binding"/>
    <property type="evidence" value="ECO:0007669"/>
    <property type="project" value="InterPro"/>
</dbReference>
<keyword evidence="9" id="KW-0368">Histidine biosynthesis</keyword>